<keyword evidence="3" id="KW-1185">Reference proteome</keyword>
<feature type="non-terminal residue" evidence="2">
    <location>
        <position position="57"/>
    </location>
</feature>
<evidence type="ECO:0000313" key="3">
    <source>
        <dbReference type="Proteomes" id="UP000054560"/>
    </source>
</evidence>
<proteinExistence type="predicted"/>
<name>A0A0L0F1W7_9EUKA</name>
<sequence length="57" mass="6315">HTIAVRRRHPTGHCWTRYGRQSLHKKISRRTAEYGNGTVAVTEPDGAAAEDASGERV</sequence>
<evidence type="ECO:0000313" key="2">
    <source>
        <dbReference type="EMBL" id="KNC70168.1"/>
    </source>
</evidence>
<feature type="non-terminal residue" evidence="2">
    <location>
        <position position="1"/>
    </location>
</feature>
<gene>
    <name evidence="2" type="ORF">SARC_17308</name>
</gene>
<protein>
    <submittedName>
        <fullName evidence="2">Uncharacterized protein</fullName>
    </submittedName>
</protein>
<evidence type="ECO:0000256" key="1">
    <source>
        <dbReference type="SAM" id="MobiDB-lite"/>
    </source>
</evidence>
<dbReference type="GeneID" id="25917812"/>
<organism evidence="2 3">
    <name type="scientific">Sphaeroforma arctica JP610</name>
    <dbReference type="NCBI Taxonomy" id="667725"/>
    <lineage>
        <taxon>Eukaryota</taxon>
        <taxon>Ichthyosporea</taxon>
        <taxon>Ichthyophonida</taxon>
        <taxon>Sphaeroforma</taxon>
    </lineage>
</organism>
<feature type="region of interest" description="Disordered" evidence="1">
    <location>
        <begin position="34"/>
        <end position="57"/>
    </location>
</feature>
<reference evidence="2 3" key="1">
    <citation type="submission" date="2011-02" db="EMBL/GenBank/DDBJ databases">
        <title>The Genome Sequence of Sphaeroforma arctica JP610.</title>
        <authorList>
            <consortium name="The Broad Institute Genome Sequencing Platform"/>
            <person name="Russ C."/>
            <person name="Cuomo C."/>
            <person name="Young S.K."/>
            <person name="Zeng Q."/>
            <person name="Gargeya S."/>
            <person name="Alvarado L."/>
            <person name="Berlin A."/>
            <person name="Chapman S.B."/>
            <person name="Chen Z."/>
            <person name="Freedman E."/>
            <person name="Gellesch M."/>
            <person name="Goldberg J."/>
            <person name="Griggs A."/>
            <person name="Gujja S."/>
            <person name="Heilman E."/>
            <person name="Heiman D."/>
            <person name="Howarth C."/>
            <person name="Mehta T."/>
            <person name="Neiman D."/>
            <person name="Pearson M."/>
            <person name="Roberts A."/>
            <person name="Saif S."/>
            <person name="Shea T."/>
            <person name="Shenoy N."/>
            <person name="Sisk P."/>
            <person name="Stolte C."/>
            <person name="Sykes S."/>
            <person name="White J."/>
            <person name="Yandava C."/>
            <person name="Burger G."/>
            <person name="Gray M.W."/>
            <person name="Holland P.W.H."/>
            <person name="King N."/>
            <person name="Lang F.B.F."/>
            <person name="Roger A.J."/>
            <person name="Ruiz-Trillo I."/>
            <person name="Haas B."/>
            <person name="Nusbaum C."/>
            <person name="Birren B."/>
        </authorList>
    </citation>
    <scope>NUCLEOTIDE SEQUENCE [LARGE SCALE GENOMIC DNA]</scope>
    <source>
        <strain evidence="2 3">JP610</strain>
    </source>
</reference>
<dbReference type="EMBL" id="KQ251931">
    <property type="protein sequence ID" value="KNC70168.1"/>
    <property type="molecule type" value="Genomic_DNA"/>
</dbReference>
<dbReference type="Proteomes" id="UP000054560">
    <property type="component" value="Unassembled WGS sequence"/>
</dbReference>
<accession>A0A0L0F1W7</accession>
<dbReference type="AlphaFoldDB" id="A0A0L0F1W7"/>
<dbReference type="RefSeq" id="XP_014144070.1">
    <property type="nucleotide sequence ID" value="XM_014288595.1"/>
</dbReference>